<accession>A0A0U9HKJ5</accession>
<keyword evidence="1" id="KW-1133">Transmembrane helix</keyword>
<reference evidence="2 3" key="1">
    <citation type="journal article" date="2014" name="Nat. Commun.">
        <title>Klebsormidium flaccidum genome reveals primary factors for plant terrestrial adaptation.</title>
        <authorList>
            <person name="Hori K."/>
            <person name="Maruyama F."/>
            <person name="Fujisawa T."/>
            <person name="Togashi T."/>
            <person name="Yamamoto N."/>
            <person name="Seo M."/>
            <person name="Sato S."/>
            <person name="Yamada T."/>
            <person name="Mori H."/>
            <person name="Tajima N."/>
            <person name="Moriyama T."/>
            <person name="Ikeuchi M."/>
            <person name="Watanabe M."/>
            <person name="Wada H."/>
            <person name="Kobayashi K."/>
            <person name="Saito M."/>
            <person name="Masuda T."/>
            <person name="Sasaki-Sekimoto Y."/>
            <person name="Mashiguchi K."/>
            <person name="Awai K."/>
            <person name="Shimojima M."/>
            <person name="Masuda S."/>
            <person name="Iwai M."/>
            <person name="Nobusawa T."/>
            <person name="Narise T."/>
            <person name="Kondo S."/>
            <person name="Saito H."/>
            <person name="Sato R."/>
            <person name="Murakawa M."/>
            <person name="Ihara Y."/>
            <person name="Oshima-Yamada Y."/>
            <person name="Ohtaka K."/>
            <person name="Satoh M."/>
            <person name="Sonobe K."/>
            <person name="Ishii M."/>
            <person name="Ohtani R."/>
            <person name="Kanamori-Sato M."/>
            <person name="Honoki R."/>
            <person name="Miyazaki D."/>
            <person name="Mochizuki H."/>
            <person name="Umetsu J."/>
            <person name="Higashi K."/>
            <person name="Shibata D."/>
            <person name="Kamiya Y."/>
            <person name="Sato N."/>
            <person name="Nakamura Y."/>
            <person name="Tabata S."/>
            <person name="Ida S."/>
            <person name="Kurokawa K."/>
            <person name="Ohta H."/>
        </authorList>
    </citation>
    <scope>NUCLEOTIDE SEQUENCE [LARGE SCALE GENOMIC DNA]</scope>
    <source>
        <strain evidence="2 3">NIES-2285</strain>
    </source>
</reference>
<evidence type="ECO:0000256" key="1">
    <source>
        <dbReference type="SAM" id="Phobius"/>
    </source>
</evidence>
<evidence type="ECO:0000313" key="2">
    <source>
        <dbReference type="EMBL" id="GAQ83267.1"/>
    </source>
</evidence>
<feature type="transmembrane region" description="Helical" evidence="1">
    <location>
        <begin position="31"/>
        <end position="56"/>
    </location>
</feature>
<keyword evidence="1" id="KW-0472">Membrane</keyword>
<keyword evidence="1" id="KW-0812">Transmembrane</keyword>
<dbReference type="SUPFAM" id="SSF56399">
    <property type="entry name" value="ADP-ribosylation"/>
    <property type="match status" value="1"/>
</dbReference>
<dbReference type="Proteomes" id="UP000054558">
    <property type="component" value="Unassembled WGS sequence"/>
</dbReference>
<proteinExistence type="predicted"/>
<dbReference type="OrthoDB" id="2087604at2759"/>
<protein>
    <submittedName>
        <fullName evidence="2">Uncharacterized protein</fullName>
    </submittedName>
</protein>
<gene>
    <name evidence="2" type="ORF">KFL_001410240</name>
</gene>
<dbReference type="AlphaFoldDB" id="A0A0U9HKJ5"/>
<evidence type="ECO:0000313" key="3">
    <source>
        <dbReference type="Proteomes" id="UP000054558"/>
    </source>
</evidence>
<name>A0A0U9HKJ5_KLENI</name>
<sequence length="305" mass="35025">MAGYRRAGIADFLDSLCDQAELLRAFYRPRLVFLLCVFLCPFFLGFTTLALFGHILALAYFWALYLAFVLPLPIAVFLAWYLFAEMIPGEIIADVTSEATPRVYPTWEVQQTAAPRGPSLWDRRQALRERLLEMCDENFLERRVAQLARGYRVTDVRLNAHLQRSSYMLDRFLDTLLQHEDTLPDLWEELRSSPGLGPFVVAFHGTPPANIPSILAHGLLPTSRVSDPLCDYFSTDLAVTRRYVDKTNRLWYRNWPAQFQAVVFLLLKKEPAVVDHFSFIVMRHAAYQLPLGVVTVEADYGPQEF</sequence>
<feature type="transmembrane region" description="Helical" evidence="1">
    <location>
        <begin position="62"/>
        <end position="83"/>
    </location>
</feature>
<keyword evidence="3" id="KW-1185">Reference proteome</keyword>
<dbReference type="EMBL" id="DF237090">
    <property type="protein sequence ID" value="GAQ83267.1"/>
    <property type="molecule type" value="Genomic_DNA"/>
</dbReference>
<organism evidence="2 3">
    <name type="scientific">Klebsormidium nitens</name>
    <name type="common">Green alga</name>
    <name type="synonym">Ulothrix nitens</name>
    <dbReference type="NCBI Taxonomy" id="105231"/>
    <lineage>
        <taxon>Eukaryota</taxon>
        <taxon>Viridiplantae</taxon>
        <taxon>Streptophyta</taxon>
        <taxon>Klebsormidiophyceae</taxon>
        <taxon>Klebsormidiales</taxon>
        <taxon>Klebsormidiaceae</taxon>
        <taxon>Klebsormidium</taxon>
    </lineage>
</organism>